<dbReference type="PROSITE" id="PS51257">
    <property type="entry name" value="PROKAR_LIPOPROTEIN"/>
    <property type="match status" value="1"/>
</dbReference>
<reference evidence="5" key="2">
    <citation type="submission" date="2016-11" db="EMBL/GenBank/DDBJ databases">
        <authorList>
            <person name="Varghese N."/>
            <person name="Submissions S."/>
        </authorList>
    </citation>
    <scope>NUCLEOTIDE SEQUENCE [LARGE SCALE GENOMIC DNA]</scope>
    <source>
        <strain evidence="5">DSM 19729</strain>
    </source>
</reference>
<organism evidence="4 5">
    <name type="scientific">Flavobacterium granuli</name>
    <dbReference type="NCBI Taxonomy" id="280093"/>
    <lineage>
        <taxon>Bacteria</taxon>
        <taxon>Pseudomonadati</taxon>
        <taxon>Bacteroidota</taxon>
        <taxon>Flavobacteriia</taxon>
        <taxon>Flavobacteriales</taxon>
        <taxon>Flavobacteriaceae</taxon>
        <taxon>Flavobacterium</taxon>
    </lineage>
</organism>
<dbReference type="GO" id="GO:0046872">
    <property type="term" value="F:metal ion binding"/>
    <property type="evidence" value="ECO:0007669"/>
    <property type="project" value="UniProtKB-KW"/>
</dbReference>
<dbReference type="RefSeq" id="WP_072942793.1">
    <property type="nucleotide sequence ID" value="NZ_FQWO01000004.1"/>
</dbReference>
<feature type="domain" description="HMA" evidence="2">
    <location>
        <begin position="58"/>
        <end position="125"/>
    </location>
</feature>
<dbReference type="PANTHER" id="PTHR46594:SF4">
    <property type="entry name" value="P-TYPE CATION-TRANSPORTING ATPASE"/>
    <property type="match status" value="1"/>
</dbReference>
<reference evidence="4" key="1">
    <citation type="submission" date="2016-11" db="EMBL/GenBank/DDBJ databases">
        <authorList>
            <person name="Jaros S."/>
            <person name="Januszkiewicz K."/>
            <person name="Wedrychowicz H."/>
        </authorList>
    </citation>
    <scope>NUCLEOTIDE SEQUENCE [LARGE SCALE GENOMIC DNA]</scope>
    <source>
        <strain evidence="4">DSM 19729</strain>
    </source>
</reference>
<dbReference type="InterPro" id="IPR006121">
    <property type="entry name" value="HMA_dom"/>
</dbReference>
<keyword evidence="6" id="KW-1185">Reference proteome</keyword>
<dbReference type="EMBL" id="PVUB01000003">
    <property type="protein sequence ID" value="PRZ24966.1"/>
    <property type="molecule type" value="Genomic_DNA"/>
</dbReference>
<dbReference type="Pfam" id="PF00403">
    <property type="entry name" value="HMA"/>
    <property type="match status" value="1"/>
</dbReference>
<evidence type="ECO:0000313" key="5">
    <source>
        <dbReference type="Proteomes" id="UP000184384"/>
    </source>
</evidence>
<dbReference type="PANTHER" id="PTHR46594">
    <property type="entry name" value="P-TYPE CATION-TRANSPORTING ATPASE"/>
    <property type="match status" value="1"/>
</dbReference>
<evidence type="ECO:0000313" key="6">
    <source>
        <dbReference type="Proteomes" id="UP000237771"/>
    </source>
</evidence>
<proteinExistence type="predicted"/>
<evidence type="ECO:0000313" key="3">
    <source>
        <dbReference type="EMBL" id="PRZ24966.1"/>
    </source>
</evidence>
<protein>
    <submittedName>
        <fullName evidence="4">Heavy-metal-associated domain-containing protein</fullName>
    </submittedName>
</protein>
<dbReference type="Proteomes" id="UP000237771">
    <property type="component" value="Unassembled WGS sequence"/>
</dbReference>
<name>A0A1M5MIC0_9FLAO</name>
<dbReference type="SUPFAM" id="SSF55008">
    <property type="entry name" value="HMA, heavy metal-associated domain"/>
    <property type="match status" value="1"/>
</dbReference>
<dbReference type="Gene3D" id="3.30.70.100">
    <property type="match status" value="1"/>
</dbReference>
<dbReference type="STRING" id="280093.SAMN05443373_10437"/>
<dbReference type="AlphaFoldDB" id="A0A1M5MIC0"/>
<gene>
    <name evidence="3" type="ORF">BC624_10338</name>
    <name evidence="4" type="ORF">SAMN05443373_10437</name>
</gene>
<dbReference type="InterPro" id="IPR036163">
    <property type="entry name" value="HMA_dom_sf"/>
</dbReference>
<dbReference type="FunFam" id="3.30.70.100:FF:000001">
    <property type="entry name" value="ATPase copper transporting beta"/>
    <property type="match status" value="1"/>
</dbReference>
<evidence type="ECO:0000259" key="2">
    <source>
        <dbReference type="PROSITE" id="PS50846"/>
    </source>
</evidence>
<sequence length="133" mass="14043">MNITKSIAAIALASLLFVSCKKTTPDTAIAKTETVAPKVKKDSSDSEQPKEIAAENLQTASFTIEGMTCAMGCAKTIQEELTALDGVQTATVDFETKSASVTFDKTIQNPESLTKVVQATGDGKTYTVKSTKS</sequence>
<evidence type="ECO:0000313" key="4">
    <source>
        <dbReference type="EMBL" id="SHG77080.1"/>
    </source>
</evidence>
<keyword evidence="1" id="KW-0479">Metal-binding</keyword>
<dbReference type="PROSITE" id="PS50846">
    <property type="entry name" value="HMA_2"/>
    <property type="match status" value="1"/>
</dbReference>
<reference evidence="3 6" key="3">
    <citation type="submission" date="2018-03" db="EMBL/GenBank/DDBJ databases">
        <title>Genomic Encyclopedia of Archaeal and Bacterial Type Strains, Phase II (KMG-II): from individual species to whole genera.</title>
        <authorList>
            <person name="Goeker M."/>
        </authorList>
    </citation>
    <scope>NUCLEOTIDE SEQUENCE [LARGE SCALE GENOMIC DNA]</scope>
    <source>
        <strain evidence="3 6">DSM 17797</strain>
    </source>
</reference>
<dbReference type="EMBL" id="FQWO01000004">
    <property type="protein sequence ID" value="SHG77080.1"/>
    <property type="molecule type" value="Genomic_DNA"/>
</dbReference>
<dbReference type="Proteomes" id="UP000184384">
    <property type="component" value="Unassembled WGS sequence"/>
</dbReference>
<accession>A0A1M5MIC0</accession>
<evidence type="ECO:0000256" key="1">
    <source>
        <dbReference type="ARBA" id="ARBA00022723"/>
    </source>
</evidence>
<dbReference type="CDD" id="cd00371">
    <property type="entry name" value="HMA"/>
    <property type="match status" value="1"/>
</dbReference>
<dbReference type="OrthoDB" id="1178902at2"/>